<evidence type="ECO:0000313" key="2">
    <source>
        <dbReference type="Proteomes" id="UP000035763"/>
    </source>
</evidence>
<dbReference type="AlphaFoldDB" id="W6K4J2"/>
<gene>
    <name evidence="1" type="ORF">BN11_5090001</name>
</gene>
<dbReference type="SUPFAM" id="SSF55486">
    <property type="entry name" value="Metalloproteases ('zincins'), catalytic domain"/>
    <property type="match status" value="1"/>
</dbReference>
<dbReference type="STRING" id="1193182.BN11_5090001"/>
<reference evidence="1 2" key="1">
    <citation type="journal article" date="2013" name="ISME J.">
        <title>A metabolic model for members of the genus Tetrasphaera involved in enhanced biological phosphorus removal.</title>
        <authorList>
            <person name="Kristiansen R."/>
            <person name="Nguyen H.T.T."/>
            <person name="Saunders A.M."/>
            <person name="Nielsen J.L."/>
            <person name="Wimmer R."/>
            <person name="Le V.Q."/>
            <person name="McIlroy S.J."/>
            <person name="Petrovski S."/>
            <person name="Seviour R.J."/>
            <person name="Calteau A."/>
            <person name="Nielsen K.L."/>
            <person name="Nielsen P.H."/>
        </authorList>
    </citation>
    <scope>NUCLEOTIDE SEQUENCE [LARGE SCALE GENOMIC DNA]</scope>
    <source>
        <strain evidence="1 2">Ben110</strain>
    </source>
</reference>
<keyword evidence="2" id="KW-1185">Reference proteome</keyword>
<protein>
    <recommendedName>
        <fullName evidence="3">Zinicin-like metallopeptidase</fullName>
    </recommendedName>
</protein>
<accession>W6K4J2</accession>
<dbReference type="EMBL" id="CAJA01000456">
    <property type="protein sequence ID" value="CCH75109.1"/>
    <property type="molecule type" value="Genomic_DNA"/>
</dbReference>
<dbReference type="Proteomes" id="UP000035763">
    <property type="component" value="Unassembled WGS sequence"/>
</dbReference>
<name>W6K4J2_9MICO</name>
<organism evidence="1 2">
    <name type="scientific">Nostocoides australiense Ben110</name>
    <dbReference type="NCBI Taxonomy" id="1193182"/>
    <lineage>
        <taxon>Bacteria</taxon>
        <taxon>Bacillati</taxon>
        <taxon>Actinomycetota</taxon>
        <taxon>Actinomycetes</taxon>
        <taxon>Micrococcales</taxon>
        <taxon>Intrasporangiaceae</taxon>
        <taxon>Nostocoides</taxon>
    </lineage>
</organism>
<evidence type="ECO:0000313" key="1">
    <source>
        <dbReference type="EMBL" id="CCH75109.1"/>
    </source>
</evidence>
<evidence type="ECO:0008006" key="3">
    <source>
        <dbReference type="Google" id="ProtNLM"/>
    </source>
</evidence>
<sequence length="110" mass="12219">MGPRRERFDDLVIEVASGFDAVLGERYADTEFAVEDVPPSDPAPWEERRVLLGRLFPASGRLPARIVLYRRPIEARTSDGSERAELVREVLAEHIAALLGVAPEDLLPPT</sequence>
<comment type="caution">
    <text evidence="1">The sequence shown here is derived from an EMBL/GenBank/DDBJ whole genome shotgun (WGS) entry which is preliminary data.</text>
</comment>
<dbReference type="Gene3D" id="3.30.2010.20">
    <property type="match status" value="1"/>
</dbReference>
<proteinExistence type="predicted"/>
<dbReference type="CDD" id="cd12954">
    <property type="entry name" value="MMP_TTHA0227_like_1"/>
    <property type="match status" value="1"/>
</dbReference>
<dbReference type="InterPro" id="IPR010428">
    <property type="entry name" value="Zincin_1"/>
</dbReference>
<dbReference type="InterPro" id="IPR038555">
    <property type="entry name" value="Zincin_1_sf"/>
</dbReference>
<dbReference type="OrthoDB" id="4966605at2"/>
<dbReference type="Pfam" id="PF06262">
    <property type="entry name" value="Zincin_1"/>
    <property type="match status" value="1"/>
</dbReference>